<gene>
    <name evidence="2" type="ORF">E5334_01335</name>
</gene>
<keyword evidence="3" id="KW-1185">Reference proteome</keyword>
<comment type="caution">
    <text evidence="2">The sequence shown here is derived from an EMBL/GenBank/DDBJ whole genome shotgun (WGS) entry which is preliminary data.</text>
</comment>
<evidence type="ECO:0000313" key="2">
    <source>
        <dbReference type="EMBL" id="TGY63173.1"/>
    </source>
</evidence>
<dbReference type="InterPro" id="IPR001173">
    <property type="entry name" value="Glyco_trans_2-like"/>
</dbReference>
<dbReference type="AlphaFoldDB" id="A0A4S2F639"/>
<name>A0A4S2F639_9ACTN</name>
<sequence>MDICYHGCSTSQSNAFVVAIGGLKLAEEVQKNPLVSIVVAFYNVESCVHYCMKSLSSQSFDDYEVVCVDDGSTDNTGRLLDQYSSNPHVRVVHKSNGGLSDARNCGVLQSRGRYITFVDGDDIVAPHYLSSLVDAMQDRGDRMVIGIEETMPFSVTSDLDKVKWGDQRSPIFCSKRQVVEEILYDRIHPTACAKLAPREVYLRHPFPVGCYYEEIKTVMEFIDSLNSFVVLPTAIYGYIMRNGSITWSTNVSVNQLEQYQSAAETITSDALKMYPDLTEAAQYQKALLFTRMHSQLPLGTTLSQDVEEKDIEIRTALKQLMGEVKKNKNIPIVNKWRMQLLVNAPHLYDAIYAIYRKKIKGVQ</sequence>
<dbReference type="Pfam" id="PF00535">
    <property type="entry name" value="Glycos_transf_2"/>
    <property type="match status" value="1"/>
</dbReference>
<reference evidence="2 3" key="1">
    <citation type="submission" date="2019-04" db="EMBL/GenBank/DDBJ databases">
        <title>Microbes associate with the intestines of laboratory mice.</title>
        <authorList>
            <person name="Navarre W."/>
            <person name="Wong E."/>
            <person name="Huang K."/>
            <person name="Tropini C."/>
            <person name="Ng K."/>
            <person name="Yu B."/>
        </authorList>
    </citation>
    <scope>NUCLEOTIDE SEQUENCE [LARGE SCALE GENOMIC DNA]</scope>
    <source>
        <strain evidence="2 3">NM07_P-09</strain>
    </source>
</reference>
<dbReference type="Gene3D" id="3.90.550.10">
    <property type="entry name" value="Spore Coat Polysaccharide Biosynthesis Protein SpsA, Chain A"/>
    <property type="match status" value="1"/>
</dbReference>
<organism evidence="2 3">
    <name type="scientific">Muricaecibacterium torontonense</name>
    <dbReference type="NCBI Taxonomy" id="3032871"/>
    <lineage>
        <taxon>Bacteria</taxon>
        <taxon>Bacillati</taxon>
        <taxon>Actinomycetota</taxon>
        <taxon>Coriobacteriia</taxon>
        <taxon>Coriobacteriales</taxon>
        <taxon>Atopobiaceae</taxon>
        <taxon>Muricaecibacterium</taxon>
    </lineage>
</organism>
<dbReference type="OrthoDB" id="1666828at2"/>
<evidence type="ECO:0000313" key="3">
    <source>
        <dbReference type="Proteomes" id="UP000310263"/>
    </source>
</evidence>
<proteinExistence type="predicted"/>
<dbReference type="CDD" id="cd00761">
    <property type="entry name" value="Glyco_tranf_GTA_type"/>
    <property type="match status" value="1"/>
</dbReference>
<accession>A0A4S2F639</accession>
<evidence type="ECO:0000259" key="1">
    <source>
        <dbReference type="Pfam" id="PF00535"/>
    </source>
</evidence>
<feature type="domain" description="Glycosyltransferase 2-like" evidence="1">
    <location>
        <begin position="36"/>
        <end position="146"/>
    </location>
</feature>
<dbReference type="PANTHER" id="PTHR22916:SF3">
    <property type="entry name" value="UDP-GLCNAC:BETAGAL BETA-1,3-N-ACETYLGLUCOSAMINYLTRANSFERASE-LIKE PROTEIN 1"/>
    <property type="match status" value="1"/>
</dbReference>
<dbReference type="InterPro" id="IPR029044">
    <property type="entry name" value="Nucleotide-diphossugar_trans"/>
</dbReference>
<dbReference type="EMBL" id="SRYE01000001">
    <property type="protein sequence ID" value="TGY63173.1"/>
    <property type="molecule type" value="Genomic_DNA"/>
</dbReference>
<dbReference type="SUPFAM" id="SSF53448">
    <property type="entry name" value="Nucleotide-diphospho-sugar transferases"/>
    <property type="match status" value="1"/>
</dbReference>
<dbReference type="GO" id="GO:0016758">
    <property type="term" value="F:hexosyltransferase activity"/>
    <property type="evidence" value="ECO:0007669"/>
    <property type="project" value="UniProtKB-ARBA"/>
</dbReference>
<protein>
    <submittedName>
        <fullName evidence="2">Glycosyltransferase family 2 protein</fullName>
    </submittedName>
</protein>
<dbReference type="Proteomes" id="UP000310263">
    <property type="component" value="Unassembled WGS sequence"/>
</dbReference>
<dbReference type="PANTHER" id="PTHR22916">
    <property type="entry name" value="GLYCOSYLTRANSFERASE"/>
    <property type="match status" value="1"/>
</dbReference>